<sequence>MNEILITITGLISVGGSAFFGWIFGRRKSNAEAQTTEIDNEIRMSNYYKEMLDDLRNRYEKKYQDYEALMNSKEKVLREEVTILNRKIEMLQTENTELRKRVIELERLTKHGNKSLT</sequence>
<keyword evidence="2" id="KW-0812">Transmembrane</keyword>
<keyword evidence="2" id="KW-1133">Transmembrane helix</keyword>
<keyword evidence="4" id="KW-1185">Reference proteome</keyword>
<feature type="coiled-coil region" evidence="1">
    <location>
        <begin position="49"/>
        <end position="108"/>
    </location>
</feature>
<organism evidence="3 4">
    <name type="scientific">Empedobacter tilapiae</name>
    <dbReference type="NCBI Taxonomy" id="2491114"/>
    <lineage>
        <taxon>Bacteria</taxon>
        <taxon>Pseudomonadati</taxon>
        <taxon>Bacteroidota</taxon>
        <taxon>Flavobacteriia</taxon>
        <taxon>Flavobacteriales</taxon>
        <taxon>Weeksellaceae</taxon>
        <taxon>Empedobacter</taxon>
    </lineage>
</organism>
<dbReference type="AlphaFoldDB" id="A0A4Z1BDK2"/>
<dbReference type="EMBL" id="SRPE01000006">
    <property type="protein sequence ID" value="TGN26754.1"/>
    <property type="molecule type" value="Genomic_DNA"/>
</dbReference>
<evidence type="ECO:0000313" key="4">
    <source>
        <dbReference type="Proteomes" id="UP000297998"/>
    </source>
</evidence>
<evidence type="ECO:0000256" key="1">
    <source>
        <dbReference type="SAM" id="Coils"/>
    </source>
</evidence>
<comment type="caution">
    <text evidence="3">The sequence shown here is derived from an EMBL/GenBank/DDBJ whole genome shotgun (WGS) entry which is preliminary data.</text>
</comment>
<evidence type="ECO:0008006" key="5">
    <source>
        <dbReference type="Google" id="ProtNLM"/>
    </source>
</evidence>
<gene>
    <name evidence="3" type="ORF">E4J94_09925</name>
</gene>
<protein>
    <recommendedName>
        <fullName evidence="5">Cell wall anchor protein</fullName>
    </recommendedName>
</protein>
<reference evidence="3 4" key="1">
    <citation type="submission" date="2019-03" db="EMBL/GenBank/DDBJ databases">
        <title>Empedobacter tilapiae sp. nov., isolated from an intestine of Nile tilapia Oreochromis niloticus.</title>
        <authorList>
            <person name="Kim Y.-O."/>
            <person name="Yoon J.-H."/>
        </authorList>
    </citation>
    <scope>NUCLEOTIDE SEQUENCE [LARGE SCALE GENOMIC DNA]</scope>
    <source>
        <strain evidence="3 4">MRS2</strain>
    </source>
</reference>
<name>A0A4Z1BDK2_9FLAO</name>
<keyword evidence="1" id="KW-0175">Coiled coil</keyword>
<dbReference type="RefSeq" id="WP_135835653.1">
    <property type="nucleotide sequence ID" value="NZ_CAUQWU010000004.1"/>
</dbReference>
<evidence type="ECO:0000256" key="2">
    <source>
        <dbReference type="SAM" id="Phobius"/>
    </source>
</evidence>
<dbReference type="Proteomes" id="UP000297998">
    <property type="component" value="Unassembled WGS sequence"/>
</dbReference>
<proteinExistence type="predicted"/>
<accession>A0A4Z1BDK2</accession>
<dbReference type="OrthoDB" id="1363168at2"/>
<evidence type="ECO:0000313" key="3">
    <source>
        <dbReference type="EMBL" id="TGN26754.1"/>
    </source>
</evidence>
<feature type="transmembrane region" description="Helical" evidence="2">
    <location>
        <begin position="6"/>
        <end position="24"/>
    </location>
</feature>
<keyword evidence="2" id="KW-0472">Membrane</keyword>